<dbReference type="InterPro" id="IPR003594">
    <property type="entry name" value="HATPase_dom"/>
</dbReference>
<dbReference type="InterPro" id="IPR005467">
    <property type="entry name" value="His_kinase_dom"/>
</dbReference>
<evidence type="ECO:0000259" key="3">
    <source>
        <dbReference type="PROSITE" id="PS50109"/>
    </source>
</evidence>
<evidence type="ECO:0000256" key="2">
    <source>
        <dbReference type="ARBA" id="ARBA00012438"/>
    </source>
</evidence>
<dbReference type="PANTHER" id="PTHR43065">
    <property type="entry name" value="SENSOR HISTIDINE KINASE"/>
    <property type="match status" value="1"/>
</dbReference>
<proteinExistence type="predicted"/>
<dbReference type="Proteomes" id="UP001060414">
    <property type="component" value="Chromosome"/>
</dbReference>
<dbReference type="SUPFAM" id="SSF55874">
    <property type="entry name" value="ATPase domain of HSP90 chaperone/DNA topoisomerase II/histidine kinase"/>
    <property type="match status" value="1"/>
</dbReference>
<dbReference type="EMBL" id="CP092109">
    <property type="protein sequence ID" value="UWZ81561.1"/>
    <property type="molecule type" value="Genomic_DNA"/>
</dbReference>
<dbReference type="CDD" id="cd00075">
    <property type="entry name" value="HATPase"/>
    <property type="match status" value="1"/>
</dbReference>
<evidence type="ECO:0000313" key="4">
    <source>
        <dbReference type="EMBL" id="UWZ81561.1"/>
    </source>
</evidence>
<dbReference type="PRINTS" id="PR00344">
    <property type="entry name" value="BCTRLSENSOR"/>
</dbReference>
<feature type="domain" description="Histidine kinase" evidence="3">
    <location>
        <begin position="1"/>
        <end position="243"/>
    </location>
</feature>
<dbReference type="InterPro" id="IPR036890">
    <property type="entry name" value="HATPase_C_sf"/>
</dbReference>
<dbReference type="SMART" id="SM00387">
    <property type="entry name" value="HATPase_c"/>
    <property type="match status" value="1"/>
</dbReference>
<dbReference type="Pfam" id="PF02518">
    <property type="entry name" value="HATPase_c"/>
    <property type="match status" value="1"/>
</dbReference>
<keyword evidence="5" id="KW-1185">Reference proteome</keyword>
<dbReference type="PANTHER" id="PTHR43065:SF42">
    <property type="entry name" value="TWO-COMPONENT SENSOR PPRA"/>
    <property type="match status" value="1"/>
</dbReference>
<dbReference type="EC" id="2.7.13.3" evidence="2"/>
<dbReference type="PROSITE" id="PS50109">
    <property type="entry name" value="HIS_KIN"/>
    <property type="match status" value="1"/>
</dbReference>
<protein>
    <recommendedName>
        <fullName evidence="2">histidine kinase</fullName>
        <ecNumber evidence="2">2.7.13.3</ecNumber>
    </recommendedName>
</protein>
<gene>
    <name evidence="4" type="ORF">L9S41_05335</name>
</gene>
<accession>A0ABY5ZWJ4</accession>
<dbReference type="Gene3D" id="3.30.565.10">
    <property type="entry name" value="Histidine kinase-like ATPase, C-terminal domain"/>
    <property type="match status" value="1"/>
</dbReference>
<dbReference type="GO" id="GO:0005524">
    <property type="term" value="F:ATP binding"/>
    <property type="evidence" value="ECO:0007669"/>
    <property type="project" value="UniProtKB-KW"/>
</dbReference>
<dbReference type="Gene3D" id="1.10.287.130">
    <property type="match status" value="1"/>
</dbReference>
<keyword evidence="4" id="KW-0547">Nucleotide-binding</keyword>
<dbReference type="InterPro" id="IPR004358">
    <property type="entry name" value="Sig_transdc_His_kin-like_C"/>
</dbReference>
<evidence type="ECO:0000313" key="5">
    <source>
        <dbReference type="Proteomes" id="UP001060414"/>
    </source>
</evidence>
<keyword evidence="4" id="KW-0067">ATP-binding</keyword>
<comment type="catalytic activity">
    <reaction evidence="1">
        <text>ATP + protein L-histidine = ADP + protein N-phospho-L-histidine.</text>
        <dbReference type="EC" id="2.7.13.3"/>
    </reaction>
</comment>
<sequence length="247" mass="26815">MAHEINNPLGFILSNLNTLQKYVGRYVDMLEFFQHRIGACLSADLQEAVRQKWRELRIDFVTDDIAALLPECIVGAERVKAIIADLRGFAHIDAQENAPVAIDQALERTLAVMAAEIPADARIARQLASLPELLGNGALLCQAFMNLIRNALQARPQGLELEISGEHQGTEIALRFRDNGPGIAKELRSKVFEPFFTTREVGQGVGLGLTVVHDAAAAFGGRVEVREAPGGGAEFVLFLPQRGGGHG</sequence>
<name>A0ABY5ZWJ4_9BACT</name>
<reference evidence="4" key="1">
    <citation type="journal article" date="2022" name="Environ. Microbiol.">
        <title>Geoalkalibacter halelectricus SAP #1 sp. nov. possessing extracellular electron transfer and mineral#reducing capabilities from a haloalkaline environment.</title>
        <authorList>
            <person name="Yadav S."/>
            <person name="Singh R."/>
            <person name="Sundharam S.S."/>
            <person name="Chaudhary S."/>
            <person name="Krishnamurthi S."/>
            <person name="Patil S.A."/>
        </authorList>
    </citation>
    <scope>NUCLEOTIDE SEQUENCE</scope>
    <source>
        <strain evidence="4">SAP-1</strain>
    </source>
</reference>
<organism evidence="4 5">
    <name type="scientific">Geoalkalibacter halelectricus</name>
    <dbReference type="NCBI Taxonomy" id="2847045"/>
    <lineage>
        <taxon>Bacteria</taxon>
        <taxon>Pseudomonadati</taxon>
        <taxon>Thermodesulfobacteriota</taxon>
        <taxon>Desulfuromonadia</taxon>
        <taxon>Desulfuromonadales</taxon>
        <taxon>Geoalkalibacteraceae</taxon>
        <taxon>Geoalkalibacter</taxon>
    </lineage>
</organism>
<evidence type="ECO:0000256" key="1">
    <source>
        <dbReference type="ARBA" id="ARBA00000085"/>
    </source>
</evidence>